<keyword evidence="3" id="KW-1185">Reference proteome</keyword>
<comment type="caution">
    <text evidence="2">The sequence shown here is derived from an EMBL/GenBank/DDBJ whole genome shotgun (WGS) entry which is preliminary data.</text>
</comment>
<proteinExistence type="predicted"/>
<reference evidence="2" key="2">
    <citation type="submission" date="2021-01" db="EMBL/GenBank/DDBJ databases">
        <authorList>
            <person name="Schikora-Tamarit M.A."/>
        </authorList>
    </citation>
    <scope>NUCLEOTIDE SEQUENCE</scope>
    <source>
        <strain evidence="2">NCAIM Y.01608</strain>
    </source>
</reference>
<dbReference type="AlphaFoldDB" id="A0A9P8PPP5"/>
<reference evidence="2" key="1">
    <citation type="journal article" date="2021" name="Open Biol.">
        <title>Shared evolutionary footprints suggest mitochondrial oxidative damage underlies multiple complex I losses in fungi.</title>
        <authorList>
            <person name="Schikora-Tamarit M.A."/>
            <person name="Marcet-Houben M."/>
            <person name="Nosek J."/>
            <person name="Gabaldon T."/>
        </authorList>
    </citation>
    <scope>NUCLEOTIDE SEQUENCE</scope>
    <source>
        <strain evidence="2">NCAIM Y.01608</strain>
    </source>
</reference>
<accession>A0A9P8PPP5</accession>
<evidence type="ECO:0000256" key="1">
    <source>
        <dbReference type="SAM" id="MobiDB-lite"/>
    </source>
</evidence>
<name>A0A9P8PPP5_9ASCO</name>
<evidence type="ECO:0000313" key="2">
    <source>
        <dbReference type="EMBL" id="KAH3675415.1"/>
    </source>
</evidence>
<protein>
    <submittedName>
        <fullName evidence="2">Uncharacterized protein</fullName>
    </submittedName>
</protein>
<evidence type="ECO:0000313" key="3">
    <source>
        <dbReference type="Proteomes" id="UP000788993"/>
    </source>
</evidence>
<organism evidence="2 3">
    <name type="scientific">Ogataea polymorpha</name>
    <dbReference type="NCBI Taxonomy" id="460523"/>
    <lineage>
        <taxon>Eukaryota</taxon>
        <taxon>Fungi</taxon>
        <taxon>Dikarya</taxon>
        <taxon>Ascomycota</taxon>
        <taxon>Saccharomycotina</taxon>
        <taxon>Pichiomycetes</taxon>
        <taxon>Pichiales</taxon>
        <taxon>Pichiaceae</taxon>
        <taxon>Ogataea</taxon>
    </lineage>
</organism>
<feature type="non-terminal residue" evidence="2">
    <location>
        <position position="1"/>
    </location>
</feature>
<gene>
    <name evidence="2" type="ORF">OGATHE_001518</name>
</gene>
<dbReference type="EMBL" id="JAEUBD010000378">
    <property type="protein sequence ID" value="KAH3675415.1"/>
    <property type="molecule type" value="Genomic_DNA"/>
</dbReference>
<dbReference type="Proteomes" id="UP000788993">
    <property type="component" value="Unassembled WGS sequence"/>
</dbReference>
<sequence length="80" mass="9147">AKAVSALREKQKELINSLDLDRYDISEHGWDKKQLNKAAKNKGVVSVKSDKKRKTGESAGEIYEQEIKKQKAHKPQKSKR</sequence>
<feature type="region of interest" description="Disordered" evidence="1">
    <location>
        <begin position="38"/>
        <end position="80"/>
    </location>
</feature>
<feature type="compositionally biased region" description="Basic residues" evidence="1">
    <location>
        <begin position="70"/>
        <end position="80"/>
    </location>
</feature>